<gene>
    <name evidence="3" type="primary">Aste57867_20215</name>
    <name evidence="2" type="ORF">As57867_020149</name>
    <name evidence="3" type="ORF">ASTE57867_20215</name>
</gene>
<evidence type="ECO:0000313" key="4">
    <source>
        <dbReference type="Proteomes" id="UP000332933"/>
    </source>
</evidence>
<keyword evidence="1" id="KW-0812">Transmembrane</keyword>
<keyword evidence="4" id="KW-1185">Reference proteome</keyword>
<keyword evidence="1" id="KW-0472">Membrane</keyword>
<accession>A0A485LFP3</accession>
<dbReference type="EMBL" id="CAADRA010006778">
    <property type="protein sequence ID" value="VFT96908.1"/>
    <property type="molecule type" value="Genomic_DNA"/>
</dbReference>
<reference evidence="2" key="2">
    <citation type="submission" date="2019-06" db="EMBL/GenBank/DDBJ databases">
        <title>Genomics analysis of Aphanomyces spp. identifies a new class of oomycete effector associated with host adaptation.</title>
        <authorList>
            <person name="Gaulin E."/>
        </authorList>
    </citation>
    <scope>NUCLEOTIDE SEQUENCE</scope>
    <source>
        <strain evidence="2">CBS 578.67</strain>
    </source>
</reference>
<evidence type="ECO:0000313" key="3">
    <source>
        <dbReference type="EMBL" id="VFT96908.1"/>
    </source>
</evidence>
<reference evidence="3 4" key="1">
    <citation type="submission" date="2019-03" db="EMBL/GenBank/DDBJ databases">
        <authorList>
            <person name="Gaulin E."/>
            <person name="Dumas B."/>
        </authorList>
    </citation>
    <scope>NUCLEOTIDE SEQUENCE [LARGE SCALE GENOMIC DNA]</scope>
    <source>
        <strain evidence="3">CBS 568.67</strain>
    </source>
</reference>
<proteinExistence type="predicted"/>
<dbReference type="EMBL" id="VJMH01006755">
    <property type="protein sequence ID" value="KAF0688143.1"/>
    <property type="molecule type" value="Genomic_DNA"/>
</dbReference>
<keyword evidence="1" id="KW-1133">Transmembrane helix</keyword>
<sequence>MTPFSVFAATTSAPRAPSAAHLRSSSAPTAAPALPTPWGDVRTIVLATLAAIAVLVLGLALLGRAISSRRSPSDETKRTASVSVATSGAREFTHSDVGFEDSYASCDGIDHETSDIDVVPPAATAVVVDMANLSPLSDHGRASWITASELQFEKDVNDRFLAKLAAHKAGDRVSENASVVSEDDERTSWGASTYWRQMGTPTPDKCNLCDRPESEDCWVEWTDRGYRCNICPKPYEPYSP</sequence>
<dbReference type="Proteomes" id="UP000332933">
    <property type="component" value="Unassembled WGS sequence"/>
</dbReference>
<protein>
    <submittedName>
        <fullName evidence="3">Aste57867_20215 protein</fullName>
    </submittedName>
</protein>
<feature type="transmembrane region" description="Helical" evidence="1">
    <location>
        <begin position="43"/>
        <end position="62"/>
    </location>
</feature>
<evidence type="ECO:0000313" key="2">
    <source>
        <dbReference type="EMBL" id="KAF0688143.1"/>
    </source>
</evidence>
<evidence type="ECO:0000256" key="1">
    <source>
        <dbReference type="SAM" id="Phobius"/>
    </source>
</evidence>
<dbReference type="AlphaFoldDB" id="A0A485LFP3"/>
<organism evidence="3 4">
    <name type="scientific">Aphanomyces stellatus</name>
    <dbReference type="NCBI Taxonomy" id="120398"/>
    <lineage>
        <taxon>Eukaryota</taxon>
        <taxon>Sar</taxon>
        <taxon>Stramenopiles</taxon>
        <taxon>Oomycota</taxon>
        <taxon>Saprolegniomycetes</taxon>
        <taxon>Saprolegniales</taxon>
        <taxon>Verrucalvaceae</taxon>
        <taxon>Aphanomyces</taxon>
    </lineage>
</organism>
<name>A0A485LFP3_9STRA</name>